<feature type="transmembrane region" description="Helical" evidence="10">
    <location>
        <begin position="242"/>
        <end position="265"/>
    </location>
</feature>
<dbReference type="GO" id="GO:0004671">
    <property type="term" value="F:protein C-terminal S-isoprenylcysteine carboxyl O-methyltransferase activity"/>
    <property type="evidence" value="ECO:0007669"/>
    <property type="project" value="UniProtKB-EC"/>
</dbReference>
<evidence type="ECO:0000256" key="10">
    <source>
        <dbReference type="RuleBase" id="RU362022"/>
    </source>
</evidence>
<comment type="catalytic activity">
    <reaction evidence="10">
        <text>[protein]-C-terminal S-[(2E,6E)-farnesyl]-L-cysteine + S-adenosyl-L-methionine = [protein]-C-terminal S-[(2E,6E)-farnesyl]-L-cysteine methyl ester + S-adenosyl-L-homocysteine</text>
        <dbReference type="Rhea" id="RHEA:21672"/>
        <dbReference type="Rhea" id="RHEA-COMP:12125"/>
        <dbReference type="Rhea" id="RHEA-COMP:12126"/>
        <dbReference type="ChEBI" id="CHEBI:57856"/>
        <dbReference type="ChEBI" id="CHEBI:59789"/>
        <dbReference type="ChEBI" id="CHEBI:90510"/>
        <dbReference type="ChEBI" id="CHEBI:90511"/>
        <dbReference type="EC" id="2.1.1.100"/>
    </reaction>
</comment>
<dbReference type="InterPro" id="IPR007269">
    <property type="entry name" value="ICMT_MeTrfase"/>
</dbReference>
<dbReference type="Gene3D" id="1.20.120.1630">
    <property type="match status" value="1"/>
</dbReference>
<keyword evidence="5 12" id="KW-0808">Transferase</keyword>
<keyword evidence="13" id="KW-1185">Reference proteome</keyword>
<feature type="transmembrane region" description="Helical" evidence="10">
    <location>
        <begin position="71"/>
        <end position="94"/>
    </location>
</feature>
<organism evidence="12 13">
    <name type="scientific">Dispira parvispora</name>
    <dbReference type="NCBI Taxonomy" id="1520584"/>
    <lineage>
        <taxon>Eukaryota</taxon>
        <taxon>Fungi</taxon>
        <taxon>Fungi incertae sedis</taxon>
        <taxon>Zoopagomycota</taxon>
        <taxon>Kickxellomycotina</taxon>
        <taxon>Dimargaritomycetes</taxon>
        <taxon>Dimargaritales</taxon>
        <taxon>Dimargaritaceae</taxon>
        <taxon>Dispira</taxon>
    </lineage>
</organism>
<dbReference type="PROSITE" id="PS51564">
    <property type="entry name" value="SAM_ICMT"/>
    <property type="match status" value="1"/>
</dbReference>
<evidence type="ECO:0000313" key="12">
    <source>
        <dbReference type="EMBL" id="KAJ1967370.1"/>
    </source>
</evidence>
<comment type="caution">
    <text evidence="12">The sequence shown here is derived from an EMBL/GenBank/DDBJ whole genome shotgun (WGS) entry which is preliminary data.</text>
</comment>
<keyword evidence="6 10" id="KW-0949">S-adenosyl-L-methionine</keyword>
<comment type="similarity">
    <text evidence="2 10">Belongs to the class VI-like SAM-binding methyltransferase superfamily. Isoprenylcysteine carboxyl methyltransferase family.</text>
</comment>
<evidence type="ECO:0000256" key="8">
    <source>
        <dbReference type="ARBA" id="ARBA00022989"/>
    </source>
</evidence>
<reference evidence="12" key="1">
    <citation type="submission" date="2022-07" db="EMBL/GenBank/DDBJ databases">
        <title>Phylogenomic reconstructions and comparative analyses of Kickxellomycotina fungi.</title>
        <authorList>
            <person name="Reynolds N.K."/>
            <person name="Stajich J.E."/>
            <person name="Barry K."/>
            <person name="Grigoriev I.V."/>
            <person name="Crous P."/>
            <person name="Smith M.E."/>
        </authorList>
    </citation>
    <scope>NUCLEOTIDE SEQUENCE</scope>
    <source>
        <strain evidence="12">RSA 1196</strain>
    </source>
</reference>
<dbReference type="OrthoDB" id="422086at2759"/>
<keyword evidence="4 10" id="KW-0489">Methyltransferase</keyword>
<dbReference type="PANTHER" id="PTHR12714">
    <property type="entry name" value="PROTEIN-S ISOPRENYLCYSTEINE O-METHYLTRANSFERASE"/>
    <property type="match status" value="1"/>
</dbReference>
<dbReference type="EMBL" id="JANBPY010000350">
    <property type="protein sequence ID" value="KAJ1967370.1"/>
    <property type="molecule type" value="Genomic_DNA"/>
</dbReference>
<evidence type="ECO:0000256" key="2">
    <source>
        <dbReference type="ARBA" id="ARBA00009140"/>
    </source>
</evidence>
<evidence type="ECO:0000256" key="6">
    <source>
        <dbReference type="ARBA" id="ARBA00022691"/>
    </source>
</evidence>
<dbReference type="AlphaFoldDB" id="A0A9W8AR92"/>
<keyword evidence="10" id="KW-0256">Endoplasmic reticulum</keyword>
<dbReference type="GO" id="GO:0032259">
    <property type="term" value="P:methylation"/>
    <property type="evidence" value="ECO:0007669"/>
    <property type="project" value="UniProtKB-KW"/>
</dbReference>
<keyword evidence="8 10" id="KW-1133">Transmembrane helix</keyword>
<dbReference type="GO" id="GO:0005789">
    <property type="term" value="C:endoplasmic reticulum membrane"/>
    <property type="evidence" value="ECO:0007669"/>
    <property type="project" value="UniProtKB-SubCell"/>
</dbReference>
<feature type="transmembrane region" description="Helical" evidence="10">
    <location>
        <begin position="184"/>
        <end position="205"/>
    </location>
</feature>
<evidence type="ECO:0000256" key="1">
    <source>
        <dbReference type="ARBA" id="ARBA00004141"/>
    </source>
</evidence>
<evidence type="ECO:0000256" key="11">
    <source>
        <dbReference type="SAM" id="MobiDB-lite"/>
    </source>
</evidence>
<evidence type="ECO:0000256" key="9">
    <source>
        <dbReference type="ARBA" id="ARBA00023136"/>
    </source>
</evidence>
<dbReference type="Pfam" id="PF04140">
    <property type="entry name" value="ICMT"/>
    <property type="match status" value="1"/>
</dbReference>
<dbReference type="PANTHER" id="PTHR12714:SF9">
    <property type="entry name" value="PROTEIN-S-ISOPRENYLCYSTEINE O-METHYLTRANSFERASE"/>
    <property type="match status" value="1"/>
</dbReference>
<evidence type="ECO:0000256" key="4">
    <source>
        <dbReference type="ARBA" id="ARBA00022603"/>
    </source>
</evidence>
<evidence type="ECO:0000256" key="3">
    <source>
        <dbReference type="ARBA" id="ARBA00012151"/>
    </source>
</evidence>
<evidence type="ECO:0000256" key="7">
    <source>
        <dbReference type="ARBA" id="ARBA00022692"/>
    </source>
</evidence>
<evidence type="ECO:0000256" key="5">
    <source>
        <dbReference type="ARBA" id="ARBA00022679"/>
    </source>
</evidence>
<dbReference type="EC" id="2.1.1.100" evidence="3 10"/>
<accession>A0A9W8AR92</accession>
<comment type="subcellular location">
    <subcellularLocation>
        <location evidence="10">Endoplasmic reticulum membrane</location>
        <topology evidence="10">Multi-pass membrane protein</topology>
    </subcellularLocation>
    <subcellularLocation>
        <location evidence="1">Membrane</location>
        <topology evidence="1">Multi-pass membrane protein</topology>
    </subcellularLocation>
</comment>
<proteinExistence type="inferred from homology"/>
<gene>
    <name evidence="12" type="primary">STE14</name>
    <name evidence="12" type="ORF">IWQ62_001909</name>
</gene>
<dbReference type="InterPro" id="IPR025770">
    <property type="entry name" value="PPMT_MeTrfase"/>
</dbReference>
<keyword evidence="9 10" id="KW-0472">Membrane</keyword>
<sequence>MWASNDVHAEERWQGNAQFLRKNPSLTNRKRTENSAPSDFPKGTTEATTSGWHGYQPVVPLGDGSHSPQNVALTSFFLGVGAGVGAVWFGWVCLSSAQGATGWMSSPPSFIDALANLGFALLAVSCYHFLEYIVTVLYNPTRASYDSFMFSPDPEGRFLWALGVALLEFLVEAYYAPWLKLGRLTWYMGIGFMILGQMCRSLAMITASQSFNHYIAEYKTTDHVLITHGIYRFVRHPSYLGFFLWAVGLQIYLANPISWIGYVIVLSKFFYDRIPYEEEYLVQFFGEDYVNYKATTAALVPFLL</sequence>
<feature type="transmembrane region" description="Helical" evidence="10">
    <location>
        <begin position="114"/>
        <end position="138"/>
    </location>
</feature>
<keyword evidence="7 10" id="KW-0812">Transmembrane</keyword>
<feature type="transmembrane region" description="Helical" evidence="10">
    <location>
        <begin position="158"/>
        <end position="177"/>
    </location>
</feature>
<evidence type="ECO:0000313" key="13">
    <source>
        <dbReference type="Proteomes" id="UP001150925"/>
    </source>
</evidence>
<protein>
    <recommendedName>
        <fullName evidence="3 10">Protein-S-isoprenylcysteine O-methyltransferase</fullName>
        <ecNumber evidence="3 10">2.1.1.100</ecNumber>
    </recommendedName>
</protein>
<name>A0A9W8AR92_9FUNG</name>
<dbReference type="Proteomes" id="UP001150925">
    <property type="component" value="Unassembled WGS sequence"/>
</dbReference>
<feature type="region of interest" description="Disordered" evidence="11">
    <location>
        <begin position="18"/>
        <end position="51"/>
    </location>
</feature>